<dbReference type="EMBL" id="BLAU01000001">
    <property type="protein sequence ID" value="GET22010.1"/>
    <property type="molecule type" value="Genomic_DNA"/>
</dbReference>
<dbReference type="AlphaFoldDB" id="A0A2P8CDN9"/>
<dbReference type="InterPro" id="IPR013783">
    <property type="entry name" value="Ig-like_fold"/>
</dbReference>
<dbReference type="RefSeq" id="WP_106541912.1">
    <property type="nucleotide sequence ID" value="NZ_BLAU01000001.1"/>
</dbReference>
<proteinExistence type="predicted"/>
<dbReference type="OrthoDB" id="1121506at2"/>
<comment type="caution">
    <text evidence="2">The sequence shown here is derived from an EMBL/GenBank/DDBJ whole genome shotgun (WGS) entry which is preliminary data.</text>
</comment>
<evidence type="ECO:0000313" key="4">
    <source>
        <dbReference type="Proteomes" id="UP000396862"/>
    </source>
</evidence>
<evidence type="ECO:0000313" key="1">
    <source>
        <dbReference type="EMBL" id="GET22010.1"/>
    </source>
</evidence>
<gene>
    <name evidence="2" type="ORF">CLV93_10437</name>
    <name evidence="1" type="ORF">JCM18694_22560</name>
</gene>
<dbReference type="Gene3D" id="2.60.40.10">
    <property type="entry name" value="Immunoglobulins"/>
    <property type="match status" value="3"/>
</dbReference>
<organism evidence="2 3">
    <name type="scientific">Prolixibacter denitrificans</name>
    <dbReference type="NCBI Taxonomy" id="1541063"/>
    <lineage>
        <taxon>Bacteria</taxon>
        <taxon>Pseudomonadati</taxon>
        <taxon>Bacteroidota</taxon>
        <taxon>Bacteroidia</taxon>
        <taxon>Marinilabiliales</taxon>
        <taxon>Prolixibacteraceae</taxon>
        <taxon>Prolixibacter</taxon>
    </lineage>
</organism>
<reference evidence="1 4" key="2">
    <citation type="submission" date="2019-10" db="EMBL/GenBank/DDBJ databases">
        <title>Prolixibacter strains distinguished by the presence of nitrate reductase genes were adept at nitrate-dependent anaerobic corrosion of metallic iron and carbon steel.</title>
        <authorList>
            <person name="Iino T."/>
            <person name="Shono N."/>
            <person name="Ito K."/>
            <person name="Nakamura R."/>
            <person name="Sueoka K."/>
            <person name="Harayama S."/>
            <person name="Ohkuma M."/>
        </authorList>
    </citation>
    <scope>NUCLEOTIDE SEQUENCE [LARGE SCALE GENOMIC DNA]</scope>
    <source>
        <strain evidence="1 4">MIC1-1</strain>
    </source>
</reference>
<dbReference type="EMBL" id="PYGC01000004">
    <property type="protein sequence ID" value="PSK83107.1"/>
    <property type="molecule type" value="Genomic_DNA"/>
</dbReference>
<dbReference type="Proteomes" id="UP000240621">
    <property type="component" value="Unassembled WGS sequence"/>
</dbReference>
<dbReference type="Proteomes" id="UP000396862">
    <property type="component" value="Unassembled WGS sequence"/>
</dbReference>
<evidence type="ECO:0000313" key="3">
    <source>
        <dbReference type="Proteomes" id="UP000240621"/>
    </source>
</evidence>
<reference evidence="2 3" key="1">
    <citation type="submission" date="2018-03" db="EMBL/GenBank/DDBJ databases">
        <title>Genomic Encyclopedia of Archaeal and Bacterial Type Strains, Phase II (KMG-II): from individual species to whole genera.</title>
        <authorList>
            <person name="Goeker M."/>
        </authorList>
    </citation>
    <scope>NUCLEOTIDE SEQUENCE [LARGE SCALE GENOMIC DNA]</scope>
    <source>
        <strain evidence="2 3">DSM 27267</strain>
    </source>
</reference>
<evidence type="ECO:0008006" key="5">
    <source>
        <dbReference type="Google" id="ProtNLM"/>
    </source>
</evidence>
<dbReference type="SUPFAM" id="SSF49265">
    <property type="entry name" value="Fibronectin type III"/>
    <property type="match status" value="1"/>
</dbReference>
<evidence type="ECO:0000313" key="2">
    <source>
        <dbReference type="EMBL" id="PSK83107.1"/>
    </source>
</evidence>
<accession>A0A2P8CDN9</accession>
<keyword evidence="4" id="KW-1185">Reference proteome</keyword>
<protein>
    <recommendedName>
        <fullName evidence="5">Fibronectin type-III domain-containing protein</fullName>
    </recommendedName>
</protein>
<sequence length="318" mass="35117">MKTNRILNTILEVALLVTMAGCDSFFEDDISNRTVELVSPADQVETDIITQTFYWDVVEGASSYRLQVVTPSFANAENLVLDTLVSDNKYTYTLFPAKFEWRVRAENSVYQSEWSSSHLTIYASDDLTRQKVQVSSPHDGYITNQADISFVWDALYNADNYQVVVYRGSWEGETEVAPVNVDGTSYEGALSEGTFFWGVKAQNQTSETSYTIQSLMIDQTPPNVPVLTSPENNSTVTSTSVQFTWSSGDSGSGIAQDTVKIYSDGSLSTLEKAVASSDQQATIDLTDRKTYYWTVLSVDKAGNVGAQASIDTLTVRVN</sequence>
<name>A0A2P8CDN9_9BACT</name>
<dbReference type="InterPro" id="IPR036116">
    <property type="entry name" value="FN3_sf"/>
</dbReference>